<evidence type="ECO:0000313" key="2">
    <source>
        <dbReference type="EMBL" id="MBL7259309.1"/>
    </source>
</evidence>
<evidence type="ECO:0000313" key="3">
    <source>
        <dbReference type="Proteomes" id="UP000598996"/>
    </source>
</evidence>
<dbReference type="EMBL" id="JAENHO010000011">
    <property type="protein sequence ID" value="MBL7259309.1"/>
    <property type="molecule type" value="Genomic_DNA"/>
</dbReference>
<evidence type="ECO:0000256" key="1">
    <source>
        <dbReference type="SAM" id="SignalP"/>
    </source>
</evidence>
<organism evidence="2 3">
    <name type="scientific">Paractinoplanes lichenicola</name>
    <dbReference type="NCBI Taxonomy" id="2802976"/>
    <lineage>
        <taxon>Bacteria</taxon>
        <taxon>Bacillati</taxon>
        <taxon>Actinomycetota</taxon>
        <taxon>Actinomycetes</taxon>
        <taxon>Micromonosporales</taxon>
        <taxon>Micromonosporaceae</taxon>
        <taxon>Paractinoplanes</taxon>
    </lineage>
</organism>
<feature type="chain" id="PRO_5047289657" evidence="1">
    <location>
        <begin position="32"/>
        <end position="116"/>
    </location>
</feature>
<accession>A0ABS1VXT6</accession>
<sequence>MLNLAPGRRVRTALTGLAAVAMLTTGTVALAGVGPAAAEPTNCRAERGGWYTVGRAICTSGTGQYRAAVKCDATWPTSDYWKRGLWWGVGSGQWSEAACSNGDTAIVFSYDRQWFG</sequence>
<dbReference type="RefSeq" id="WP_202996019.1">
    <property type="nucleotide sequence ID" value="NZ_JAENHO010000011.1"/>
</dbReference>
<feature type="signal peptide" evidence="1">
    <location>
        <begin position="1"/>
        <end position="31"/>
    </location>
</feature>
<proteinExistence type="predicted"/>
<gene>
    <name evidence="2" type="ORF">JKJ07_33835</name>
</gene>
<reference evidence="2 3" key="1">
    <citation type="submission" date="2021-01" db="EMBL/GenBank/DDBJ databases">
        <title>Actinoplanes sp. nov. LDG1-01 isolated from lichen.</title>
        <authorList>
            <person name="Saeng-In P."/>
            <person name="Phongsopitanun W."/>
            <person name="Kanchanasin P."/>
            <person name="Yuki M."/>
            <person name="Kudo T."/>
            <person name="Ohkuma M."/>
            <person name="Tanasupawat S."/>
        </authorList>
    </citation>
    <scope>NUCLEOTIDE SEQUENCE [LARGE SCALE GENOMIC DNA]</scope>
    <source>
        <strain evidence="2 3">LDG1-01</strain>
    </source>
</reference>
<name>A0ABS1VXT6_9ACTN</name>
<dbReference type="Proteomes" id="UP000598996">
    <property type="component" value="Unassembled WGS sequence"/>
</dbReference>
<comment type="caution">
    <text evidence="2">The sequence shown here is derived from an EMBL/GenBank/DDBJ whole genome shotgun (WGS) entry which is preliminary data.</text>
</comment>
<keyword evidence="1" id="KW-0732">Signal</keyword>
<keyword evidence="3" id="KW-1185">Reference proteome</keyword>
<protein>
    <submittedName>
        <fullName evidence="2">Uncharacterized protein</fullName>
    </submittedName>
</protein>